<dbReference type="Proteomes" id="UP001163046">
    <property type="component" value="Unassembled WGS sequence"/>
</dbReference>
<evidence type="ECO:0000256" key="1">
    <source>
        <dbReference type="ARBA" id="ARBA00007896"/>
    </source>
</evidence>
<name>A0A9W9YR42_9CNID</name>
<dbReference type="SUPFAM" id="SSF160920">
    <property type="entry name" value="PSTPO5379-like"/>
    <property type="match status" value="1"/>
</dbReference>
<evidence type="ECO:0000313" key="3">
    <source>
        <dbReference type="EMBL" id="KAJ7363485.1"/>
    </source>
</evidence>
<dbReference type="PANTHER" id="PTHR32022">
    <property type="entry name" value="D-GLUTAMATE CYCLASE, MITOCHONDRIAL"/>
    <property type="match status" value="1"/>
</dbReference>
<comment type="caution">
    <text evidence="3">The sequence shown here is derived from an EMBL/GenBank/DDBJ whole genome shotgun (WGS) entry which is preliminary data.</text>
</comment>
<keyword evidence="4" id="KW-1185">Reference proteome</keyword>
<dbReference type="PANTHER" id="PTHR32022:SF10">
    <property type="entry name" value="D-GLUTAMATE CYCLASE, MITOCHONDRIAL"/>
    <property type="match status" value="1"/>
</dbReference>
<dbReference type="Gene3D" id="3.30.2040.10">
    <property type="entry name" value="PSTPO5379-like domain"/>
    <property type="match status" value="1"/>
</dbReference>
<comment type="similarity">
    <text evidence="1">Belongs to the D-glutamate cyclase family.</text>
</comment>
<gene>
    <name evidence="3" type="ORF">OS493_009640</name>
</gene>
<protein>
    <submittedName>
        <fullName evidence="3">Uncharacterized protein</fullName>
    </submittedName>
</protein>
<proteinExistence type="inferred from homology"/>
<dbReference type="EMBL" id="MU827305">
    <property type="protein sequence ID" value="KAJ7363485.1"/>
    <property type="molecule type" value="Genomic_DNA"/>
</dbReference>
<evidence type="ECO:0000313" key="4">
    <source>
        <dbReference type="Proteomes" id="UP001163046"/>
    </source>
</evidence>
<keyword evidence="2" id="KW-0456">Lyase</keyword>
<dbReference type="InterPro" id="IPR009906">
    <property type="entry name" value="D-Glu_cyclase"/>
</dbReference>
<dbReference type="GO" id="GO:0047820">
    <property type="term" value="F:D-glutamate cyclase activity"/>
    <property type="evidence" value="ECO:0007669"/>
    <property type="project" value="TreeGrafter"/>
</dbReference>
<sequence length="133" mass="14707">MWTFETDQSAYGIFKNGVFTRTVTDLLDIPFDDFVTFFIGCSHSFELALTAAGLPVRHQQVDRAVPSYKTTIACFPSGPFSGNVVASMRPMPRDLVQRAAQVTAVLDQVHGAPVHIGHPCWIGVKDLLHPEYD</sequence>
<organism evidence="3 4">
    <name type="scientific">Desmophyllum pertusum</name>
    <dbReference type="NCBI Taxonomy" id="174260"/>
    <lineage>
        <taxon>Eukaryota</taxon>
        <taxon>Metazoa</taxon>
        <taxon>Cnidaria</taxon>
        <taxon>Anthozoa</taxon>
        <taxon>Hexacorallia</taxon>
        <taxon>Scleractinia</taxon>
        <taxon>Caryophylliina</taxon>
        <taxon>Caryophylliidae</taxon>
        <taxon>Desmophyllum</taxon>
    </lineage>
</organism>
<dbReference type="OrthoDB" id="10262538at2759"/>
<dbReference type="InterPro" id="IPR038021">
    <property type="entry name" value="Putative_hydro-lyase"/>
</dbReference>
<accession>A0A9W9YR42</accession>
<dbReference type="AlphaFoldDB" id="A0A9W9YR42"/>
<reference evidence="3" key="1">
    <citation type="submission" date="2023-01" db="EMBL/GenBank/DDBJ databases">
        <title>Genome assembly of the deep-sea coral Lophelia pertusa.</title>
        <authorList>
            <person name="Herrera S."/>
            <person name="Cordes E."/>
        </authorList>
    </citation>
    <scope>NUCLEOTIDE SEQUENCE</scope>
    <source>
        <strain evidence="3">USNM1676648</strain>
        <tissue evidence="3">Polyp</tissue>
    </source>
</reference>
<evidence type="ECO:0000256" key="2">
    <source>
        <dbReference type="ARBA" id="ARBA00023239"/>
    </source>
</evidence>
<dbReference type="Pfam" id="PF07286">
    <property type="entry name" value="D-Glu_cyclase"/>
    <property type="match status" value="1"/>
</dbReference>
<dbReference type="GO" id="GO:0006536">
    <property type="term" value="P:glutamate metabolic process"/>
    <property type="evidence" value="ECO:0007669"/>
    <property type="project" value="TreeGrafter"/>
</dbReference>